<feature type="non-terminal residue" evidence="7">
    <location>
        <position position="1"/>
    </location>
</feature>
<evidence type="ECO:0000256" key="4">
    <source>
        <dbReference type="ARBA" id="ARBA00023235"/>
    </source>
</evidence>
<organism evidence="7">
    <name type="scientific">marine sediment metagenome</name>
    <dbReference type="NCBI Taxonomy" id="412755"/>
    <lineage>
        <taxon>unclassified sequences</taxon>
        <taxon>metagenomes</taxon>
        <taxon>ecological metagenomes</taxon>
    </lineage>
</organism>
<evidence type="ECO:0000259" key="6">
    <source>
        <dbReference type="PROSITE" id="PS50059"/>
    </source>
</evidence>
<comment type="caution">
    <text evidence="7">The sequence shown here is derived from an EMBL/GenBank/DDBJ whole genome shotgun (WGS) entry which is preliminary data.</text>
</comment>
<comment type="catalytic activity">
    <reaction evidence="1">
        <text>[protein]-peptidylproline (omega=180) = [protein]-peptidylproline (omega=0)</text>
        <dbReference type="Rhea" id="RHEA:16237"/>
        <dbReference type="Rhea" id="RHEA-COMP:10747"/>
        <dbReference type="Rhea" id="RHEA-COMP:10748"/>
        <dbReference type="ChEBI" id="CHEBI:83833"/>
        <dbReference type="ChEBI" id="CHEBI:83834"/>
        <dbReference type="EC" id="5.2.1.8"/>
    </reaction>
</comment>
<dbReference type="FunFam" id="3.10.50.40:FF:000006">
    <property type="entry name" value="Peptidyl-prolyl cis-trans isomerase"/>
    <property type="match status" value="1"/>
</dbReference>
<sequence length="120" mass="12882">DHHRCPESRSLRAPASSTSISRSALGEAPKAEQTVVVHYTGWLESDGTKFDSSVDRGTPFSFTIGEGRVIGGWDEGLATMQVGGKRRLIIPPDLAYGESGQGPIPANATLIFDVELLETR</sequence>
<protein>
    <recommendedName>
        <fullName evidence="2">peptidylprolyl isomerase</fullName>
        <ecNumber evidence="2">5.2.1.8</ecNumber>
    </recommendedName>
</protein>
<gene>
    <name evidence="7" type="ORF">LCGC14_2809220</name>
</gene>
<evidence type="ECO:0000256" key="5">
    <source>
        <dbReference type="SAM" id="MobiDB-lite"/>
    </source>
</evidence>
<dbReference type="SUPFAM" id="SSF54534">
    <property type="entry name" value="FKBP-like"/>
    <property type="match status" value="1"/>
</dbReference>
<feature type="domain" description="PPIase FKBP-type" evidence="6">
    <location>
        <begin position="32"/>
        <end position="120"/>
    </location>
</feature>
<dbReference type="GO" id="GO:0003755">
    <property type="term" value="F:peptidyl-prolyl cis-trans isomerase activity"/>
    <property type="evidence" value="ECO:0007669"/>
    <property type="project" value="UniProtKB-KW"/>
</dbReference>
<evidence type="ECO:0000256" key="2">
    <source>
        <dbReference type="ARBA" id="ARBA00013194"/>
    </source>
</evidence>
<dbReference type="PANTHER" id="PTHR43811:SF19">
    <property type="entry name" value="39 KDA FK506-BINDING NUCLEAR PROTEIN"/>
    <property type="match status" value="1"/>
</dbReference>
<dbReference type="EC" id="5.2.1.8" evidence="2"/>
<dbReference type="EMBL" id="LAZR01052938">
    <property type="protein sequence ID" value="KKK81854.1"/>
    <property type="molecule type" value="Genomic_DNA"/>
</dbReference>
<dbReference type="PROSITE" id="PS50059">
    <property type="entry name" value="FKBP_PPIASE"/>
    <property type="match status" value="1"/>
</dbReference>
<dbReference type="AlphaFoldDB" id="A0A0F9ATW8"/>
<dbReference type="PANTHER" id="PTHR43811">
    <property type="entry name" value="FKBP-TYPE PEPTIDYL-PROLYL CIS-TRANS ISOMERASE FKPA"/>
    <property type="match status" value="1"/>
</dbReference>
<proteinExistence type="predicted"/>
<keyword evidence="4" id="KW-0413">Isomerase</keyword>
<dbReference type="InterPro" id="IPR001179">
    <property type="entry name" value="PPIase_FKBP_dom"/>
</dbReference>
<name>A0A0F9ATW8_9ZZZZ</name>
<reference evidence="7" key="1">
    <citation type="journal article" date="2015" name="Nature">
        <title>Complex archaea that bridge the gap between prokaryotes and eukaryotes.</title>
        <authorList>
            <person name="Spang A."/>
            <person name="Saw J.H."/>
            <person name="Jorgensen S.L."/>
            <person name="Zaremba-Niedzwiedzka K."/>
            <person name="Martijn J."/>
            <person name="Lind A.E."/>
            <person name="van Eijk R."/>
            <person name="Schleper C."/>
            <person name="Guy L."/>
            <person name="Ettema T.J."/>
        </authorList>
    </citation>
    <scope>NUCLEOTIDE SEQUENCE</scope>
</reference>
<feature type="region of interest" description="Disordered" evidence="5">
    <location>
        <begin position="1"/>
        <end position="28"/>
    </location>
</feature>
<accession>A0A0F9ATW8</accession>
<dbReference type="InterPro" id="IPR046357">
    <property type="entry name" value="PPIase_dom_sf"/>
</dbReference>
<dbReference type="Pfam" id="PF00254">
    <property type="entry name" value="FKBP_C"/>
    <property type="match status" value="1"/>
</dbReference>
<evidence type="ECO:0000256" key="1">
    <source>
        <dbReference type="ARBA" id="ARBA00000971"/>
    </source>
</evidence>
<evidence type="ECO:0000256" key="3">
    <source>
        <dbReference type="ARBA" id="ARBA00023110"/>
    </source>
</evidence>
<keyword evidence="3" id="KW-0697">Rotamase</keyword>
<dbReference type="Gene3D" id="3.10.50.40">
    <property type="match status" value="1"/>
</dbReference>
<feature type="compositionally biased region" description="Basic and acidic residues" evidence="5">
    <location>
        <begin position="1"/>
        <end position="10"/>
    </location>
</feature>
<evidence type="ECO:0000313" key="7">
    <source>
        <dbReference type="EMBL" id="KKK81854.1"/>
    </source>
</evidence>